<dbReference type="Gene3D" id="3.90.1560.10">
    <property type="entry name" value="ComB-like"/>
    <property type="match status" value="1"/>
</dbReference>
<gene>
    <name evidence="8" type="primary">comB_2</name>
    <name evidence="8" type="ORF">KDH_54600</name>
</gene>
<evidence type="ECO:0000256" key="5">
    <source>
        <dbReference type="ARBA" id="ARBA00022801"/>
    </source>
</evidence>
<dbReference type="EC" id="3.1.3.71" evidence="3"/>
<name>A0ABQ6G1I9_9CHLR</name>
<reference evidence="8 9" key="1">
    <citation type="submission" date="2023-02" db="EMBL/GenBank/DDBJ databases">
        <title>Dictyobacter halimunensis sp. nov., a new member of the class Ktedonobacteria from forest soil in a geothermal area.</title>
        <authorList>
            <person name="Rachmania M.K."/>
            <person name="Ningsih F."/>
            <person name="Sakai Y."/>
            <person name="Yabe S."/>
            <person name="Yokota A."/>
            <person name="Sjamsuridzal W."/>
        </authorList>
    </citation>
    <scope>NUCLEOTIDE SEQUENCE [LARGE SCALE GENOMIC DNA]</scope>
    <source>
        <strain evidence="8 9">S3.2.2.5</strain>
    </source>
</reference>
<dbReference type="Proteomes" id="UP001344906">
    <property type="component" value="Unassembled WGS sequence"/>
</dbReference>
<evidence type="ECO:0000256" key="7">
    <source>
        <dbReference type="ARBA" id="ARBA00033711"/>
    </source>
</evidence>
<evidence type="ECO:0000256" key="2">
    <source>
        <dbReference type="ARBA" id="ARBA00009997"/>
    </source>
</evidence>
<comment type="catalytic activity">
    <reaction evidence="7">
        <text>(2R)-O-phospho-3-sulfolactate + H2O = (2R)-3-sulfolactate + phosphate</text>
        <dbReference type="Rhea" id="RHEA:23416"/>
        <dbReference type="ChEBI" id="CHEBI:15377"/>
        <dbReference type="ChEBI" id="CHEBI:15597"/>
        <dbReference type="ChEBI" id="CHEBI:43474"/>
        <dbReference type="ChEBI" id="CHEBI:58738"/>
        <dbReference type="EC" id="3.1.3.71"/>
    </reaction>
</comment>
<evidence type="ECO:0000313" key="8">
    <source>
        <dbReference type="EMBL" id="GLV58630.1"/>
    </source>
</evidence>
<dbReference type="PANTHER" id="PTHR37311:SF1">
    <property type="entry name" value="2-PHOSPHOSULFOLACTATE PHOSPHATASE-RELATED"/>
    <property type="match status" value="1"/>
</dbReference>
<keyword evidence="9" id="KW-1185">Reference proteome</keyword>
<evidence type="ECO:0000256" key="1">
    <source>
        <dbReference type="ARBA" id="ARBA00001946"/>
    </source>
</evidence>
<dbReference type="Pfam" id="PF04029">
    <property type="entry name" value="2-ph_phosp"/>
    <property type="match status" value="1"/>
</dbReference>
<accession>A0ABQ6G1I9</accession>
<proteinExistence type="inferred from homology"/>
<dbReference type="EMBL" id="BSRI01000002">
    <property type="protein sequence ID" value="GLV58630.1"/>
    <property type="molecule type" value="Genomic_DNA"/>
</dbReference>
<protein>
    <recommendedName>
        <fullName evidence="4">Probable 2-phosphosulfolactate phosphatase</fullName>
        <ecNumber evidence="3">3.1.3.71</ecNumber>
    </recommendedName>
</protein>
<comment type="cofactor">
    <cofactor evidence="1">
        <name>Mg(2+)</name>
        <dbReference type="ChEBI" id="CHEBI:18420"/>
    </cofactor>
</comment>
<evidence type="ECO:0000256" key="3">
    <source>
        <dbReference type="ARBA" id="ARBA00012953"/>
    </source>
</evidence>
<comment type="caution">
    <text evidence="8">The sequence shown here is derived from an EMBL/GenBank/DDBJ whole genome shotgun (WGS) entry which is preliminary data.</text>
</comment>
<dbReference type="InterPro" id="IPR005238">
    <property type="entry name" value="ComB-like"/>
</dbReference>
<comment type="similarity">
    <text evidence="2">Belongs to the ComB family.</text>
</comment>
<evidence type="ECO:0000313" key="9">
    <source>
        <dbReference type="Proteomes" id="UP001344906"/>
    </source>
</evidence>
<dbReference type="SUPFAM" id="SSF142823">
    <property type="entry name" value="ComB-like"/>
    <property type="match status" value="1"/>
</dbReference>
<sequence>MELYVHMSPADAVAARPSDEDVFIVIDVIRATTALTAIFDRGAQCVFAADTVEQARTAARLKPGRLLCGERHARALPGFDYGNSPVQFSHSDLKNRELILTTTNGTRAFYACPEHSVCLAGCFYNARAVTAYALVHARRQESNIHIVCAAEHGRFALDDTVCAGYLAQEIQNQQPDIITHESVTAARGLYGLYSPPDLATYCHSARQVIDSGLGADIDFCMQQNGSDSIARLVGKEAETGLLILERAHQIAG</sequence>
<evidence type="ECO:0000256" key="4">
    <source>
        <dbReference type="ARBA" id="ARBA00021948"/>
    </source>
</evidence>
<evidence type="ECO:0000256" key="6">
    <source>
        <dbReference type="ARBA" id="ARBA00022842"/>
    </source>
</evidence>
<dbReference type="PANTHER" id="PTHR37311">
    <property type="entry name" value="2-PHOSPHOSULFOLACTATE PHOSPHATASE-RELATED"/>
    <property type="match status" value="1"/>
</dbReference>
<keyword evidence="6" id="KW-0460">Magnesium</keyword>
<dbReference type="RefSeq" id="WP_338254908.1">
    <property type="nucleotide sequence ID" value="NZ_BSRI01000002.1"/>
</dbReference>
<organism evidence="8 9">
    <name type="scientific">Dictyobacter halimunensis</name>
    <dbReference type="NCBI Taxonomy" id="3026934"/>
    <lineage>
        <taxon>Bacteria</taxon>
        <taxon>Bacillati</taxon>
        <taxon>Chloroflexota</taxon>
        <taxon>Ktedonobacteria</taxon>
        <taxon>Ktedonobacterales</taxon>
        <taxon>Dictyobacteraceae</taxon>
        <taxon>Dictyobacter</taxon>
    </lineage>
</organism>
<dbReference type="InterPro" id="IPR036702">
    <property type="entry name" value="ComB-like_sf"/>
</dbReference>
<keyword evidence="5" id="KW-0378">Hydrolase</keyword>